<sequence length="354" mass="36977">MTIVPPEPGEPRRPLGPLDSGDAWVIAPTGERYWGPYGAAGLLAYDAARGVLLQHRVGWSHFGGTWALPGGALHEGESAIAGARREAQEEAGVPDGAVRARFASVFDLGYWSYTTVVADVSVPFSPVISDPESVALEWVPVDEVGERPLHPGFAAAWPALRELLTVRPVVVVDAANVVGSVPDGWWKDRAGAAGRLRDRLDAWRASGVPGAALGVAGSEWHGDDGGQGGAPEVSDTAHDDRTRIVWFPEIDLVVEGAARDVAERSEPAGGGDPFPRTEPLADAGVEAGRTGAVGVSVVRAAGHGDDAIVERVAERVASGALVTAVTSDRELRERVETEGASVLSAGRLRALLDA</sequence>
<dbReference type="InterPro" id="IPR020084">
    <property type="entry name" value="NUDIX_hydrolase_CS"/>
</dbReference>
<evidence type="ECO:0000313" key="5">
    <source>
        <dbReference type="Proteomes" id="UP001199642"/>
    </source>
</evidence>
<protein>
    <submittedName>
        <fullName evidence="4">NUDIX hydrolase</fullName>
    </submittedName>
</protein>
<keyword evidence="2 4" id="KW-0378">Hydrolase</keyword>
<dbReference type="PROSITE" id="PS51462">
    <property type="entry name" value="NUDIX"/>
    <property type="match status" value="1"/>
</dbReference>
<keyword evidence="5" id="KW-1185">Reference proteome</keyword>
<dbReference type="Gene3D" id="3.90.79.10">
    <property type="entry name" value="Nucleoside Triphosphate Pyrophosphohydrolase"/>
    <property type="match status" value="1"/>
</dbReference>
<dbReference type="EMBL" id="CP082781">
    <property type="protein sequence ID" value="UGS27004.1"/>
    <property type="molecule type" value="Genomic_DNA"/>
</dbReference>
<comment type="cofactor">
    <cofactor evidence="1">
        <name>Mg(2+)</name>
        <dbReference type="ChEBI" id="CHEBI:18420"/>
    </cofactor>
</comment>
<proteinExistence type="predicted"/>
<dbReference type="Pfam" id="PF00293">
    <property type="entry name" value="NUDIX"/>
    <property type="match status" value="1"/>
</dbReference>
<dbReference type="GO" id="GO:0016787">
    <property type="term" value="F:hydrolase activity"/>
    <property type="evidence" value="ECO:0007669"/>
    <property type="project" value="UniProtKB-KW"/>
</dbReference>
<name>A0ABY3RVW0_9MICO</name>
<dbReference type="PROSITE" id="PS00893">
    <property type="entry name" value="NUDIX_BOX"/>
    <property type="match status" value="1"/>
</dbReference>
<dbReference type="SUPFAM" id="SSF55811">
    <property type="entry name" value="Nudix"/>
    <property type="match status" value="1"/>
</dbReference>
<evidence type="ECO:0000313" key="4">
    <source>
        <dbReference type="EMBL" id="UGS27004.1"/>
    </source>
</evidence>
<organism evidence="4 5">
    <name type="scientific">Microbacterium resistens</name>
    <dbReference type="NCBI Taxonomy" id="156977"/>
    <lineage>
        <taxon>Bacteria</taxon>
        <taxon>Bacillati</taxon>
        <taxon>Actinomycetota</taxon>
        <taxon>Actinomycetes</taxon>
        <taxon>Micrococcales</taxon>
        <taxon>Microbacteriaceae</taxon>
        <taxon>Microbacterium</taxon>
    </lineage>
</organism>
<feature type="domain" description="Nudix hydrolase" evidence="3">
    <location>
        <begin position="35"/>
        <end position="162"/>
    </location>
</feature>
<dbReference type="InterPro" id="IPR015797">
    <property type="entry name" value="NUDIX_hydrolase-like_dom_sf"/>
</dbReference>
<accession>A0ABY3RVW0</accession>
<evidence type="ECO:0000259" key="3">
    <source>
        <dbReference type="PROSITE" id="PS51462"/>
    </source>
</evidence>
<dbReference type="PANTHER" id="PTHR43046:SF2">
    <property type="entry name" value="8-OXO-DGTP DIPHOSPHATASE-RELATED"/>
    <property type="match status" value="1"/>
</dbReference>
<dbReference type="InterPro" id="IPR000086">
    <property type="entry name" value="NUDIX_hydrolase_dom"/>
</dbReference>
<evidence type="ECO:0000256" key="1">
    <source>
        <dbReference type="ARBA" id="ARBA00001946"/>
    </source>
</evidence>
<reference evidence="4 5" key="1">
    <citation type="submission" date="2023-01" db="EMBL/GenBank/DDBJ databases">
        <title>Characterization of estradiol degrading bacteria Microbacterium sp. MZT7 and reveal degrading genes through genome analysis.</title>
        <authorList>
            <person name="Hao P."/>
            <person name="Gao Y."/>
        </authorList>
    </citation>
    <scope>NUCLEOTIDE SEQUENCE [LARGE SCALE GENOMIC DNA]</scope>
    <source>
        <strain evidence="4 5">MZT7</strain>
    </source>
</reference>
<evidence type="ECO:0000256" key="2">
    <source>
        <dbReference type="ARBA" id="ARBA00022801"/>
    </source>
</evidence>
<dbReference type="PANTHER" id="PTHR43046">
    <property type="entry name" value="GDP-MANNOSE MANNOSYL HYDROLASE"/>
    <property type="match status" value="1"/>
</dbReference>
<dbReference type="Proteomes" id="UP001199642">
    <property type="component" value="Chromosome"/>
</dbReference>
<gene>
    <name evidence="4" type="ORF">K8F61_01960</name>
</gene>
<dbReference type="RefSeq" id="WP_231820504.1">
    <property type="nucleotide sequence ID" value="NZ_CP082781.1"/>
</dbReference>